<dbReference type="InterPro" id="IPR051478">
    <property type="entry name" value="Beta-lactamase-like_AB/R"/>
</dbReference>
<evidence type="ECO:0000256" key="1">
    <source>
        <dbReference type="SAM" id="SignalP"/>
    </source>
</evidence>
<dbReference type="Pfam" id="PF26335">
    <property type="entry name" value="ARB_00930_C"/>
    <property type="match status" value="1"/>
</dbReference>
<keyword evidence="5" id="KW-1185">Reference proteome</keyword>
<evidence type="ECO:0000313" key="5">
    <source>
        <dbReference type="Proteomes" id="UP000799324"/>
    </source>
</evidence>
<dbReference type="OrthoDB" id="10250282at2759"/>
<evidence type="ECO:0000259" key="3">
    <source>
        <dbReference type="Pfam" id="PF26335"/>
    </source>
</evidence>
<feature type="chain" id="PRO_5025611249" evidence="1">
    <location>
        <begin position="19"/>
        <end position="570"/>
    </location>
</feature>
<feature type="signal peptide" evidence="1">
    <location>
        <begin position="1"/>
        <end position="18"/>
    </location>
</feature>
<reference evidence="4" key="1">
    <citation type="journal article" date="2020" name="Stud. Mycol.">
        <title>101 Dothideomycetes genomes: a test case for predicting lifestyles and emergence of pathogens.</title>
        <authorList>
            <person name="Haridas S."/>
            <person name="Albert R."/>
            <person name="Binder M."/>
            <person name="Bloem J."/>
            <person name="Labutti K."/>
            <person name="Salamov A."/>
            <person name="Andreopoulos B."/>
            <person name="Baker S."/>
            <person name="Barry K."/>
            <person name="Bills G."/>
            <person name="Bluhm B."/>
            <person name="Cannon C."/>
            <person name="Castanera R."/>
            <person name="Culley D."/>
            <person name="Daum C."/>
            <person name="Ezra D."/>
            <person name="Gonzalez J."/>
            <person name="Henrissat B."/>
            <person name="Kuo A."/>
            <person name="Liang C."/>
            <person name="Lipzen A."/>
            <person name="Lutzoni F."/>
            <person name="Magnuson J."/>
            <person name="Mondo S."/>
            <person name="Nolan M."/>
            <person name="Ohm R."/>
            <person name="Pangilinan J."/>
            <person name="Park H.-J."/>
            <person name="Ramirez L."/>
            <person name="Alfaro M."/>
            <person name="Sun H."/>
            <person name="Tritt A."/>
            <person name="Yoshinaga Y."/>
            <person name="Zwiers L.-H."/>
            <person name="Turgeon B."/>
            <person name="Goodwin S."/>
            <person name="Spatafora J."/>
            <person name="Crous P."/>
            <person name="Grigoriev I."/>
        </authorList>
    </citation>
    <scope>NUCLEOTIDE SEQUENCE</scope>
    <source>
        <strain evidence="4">CBS 122681</strain>
    </source>
</reference>
<dbReference type="Proteomes" id="UP000799324">
    <property type="component" value="Unassembled WGS sequence"/>
</dbReference>
<sequence length="570" mass="61181">MKTSVVYILAALTASVLAQLSPNCPLLGPVFPSATDLARSNAFQDTANNFPRVLDSAFASGLLDNETTSFSISVYSEKRENPLFSYHFASPGLNGSLPSGQLDDDTIYRIGSVTKLLTVYSILAQNGDADFAKPITDYIPELKNVTFKDEIDSVRWSEVTVQSLASHMAGLSRQYSLYDLATLGGEALGLPTLESSSIPSCGVVNNNKGLPTCSQTQLINGLLSQRPLTSTFNTPIYSNSGFALLGWVLERITNKTYQDAVQTLLYEPLNLTRSSIVVPDDTTNIITPYGSDSQFSLDLGGGAAAGAAYSSLADFNRLGRSILSSELLPKALTRRWMKPLTHTSNPLTAVGAPWEILRYNTPVSAKSNTTRLIDIYGKSGDVGLYSSFIGLDVDHGIGFNILVAGNNTTSVRFALAGLITESFLPAAEEAAREEANATFSGTYSFAANGQNANLTLSVDEQPGLKLELEVNGVNFRTLLAEIYGEAYANASLRLYPAGLKDGSKRKMTAVFDPVITGPEYDPFGLSCASWSVVDGLQYGGVGLDEFEVEFGQDKVESVTALGLRITLDRI</sequence>
<dbReference type="InterPro" id="IPR012338">
    <property type="entry name" value="Beta-lactam/transpept-like"/>
</dbReference>
<dbReference type="EMBL" id="MU004469">
    <property type="protein sequence ID" value="KAF2650051.1"/>
    <property type="molecule type" value="Genomic_DNA"/>
</dbReference>
<dbReference type="Gene3D" id="3.40.710.10">
    <property type="entry name" value="DD-peptidase/beta-lactamase superfamily"/>
    <property type="match status" value="1"/>
</dbReference>
<evidence type="ECO:0000313" key="4">
    <source>
        <dbReference type="EMBL" id="KAF2650051.1"/>
    </source>
</evidence>
<evidence type="ECO:0000259" key="2">
    <source>
        <dbReference type="Pfam" id="PF00144"/>
    </source>
</evidence>
<dbReference type="SUPFAM" id="SSF56601">
    <property type="entry name" value="beta-lactamase/transpeptidase-like"/>
    <property type="match status" value="1"/>
</dbReference>
<accession>A0A6A6SSS3</accession>
<organism evidence="4 5">
    <name type="scientific">Lophiostoma macrostomum CBS 122681</name>
    <dbReference type="NCBI Taxonomy" id="1314788"/>
    <lineage>
        <taxon>Eukaryota</taxon>
        <taxon>Fungi</taxon>
        <taxon>Dikarya</taxon>
        <taxon>Ascomycota</taxon>
        <taxon>Pezizomycotina</taxon>
        <taxon>Dothideomycetes</taxon>
        <taxon>Pleosporomycetidae</taxon>
        <taxon>Pleosporales</taxon>
        <taxon>Lophiostomataceae</taxon>
        <taxon>Lophiostoma</taxon>
    </lineage>
</organism>
<dbReference type="PANTHER" id="PTHR22935:SF97">
    <property type="entry name" value="BETA-LACTAMASE-RELATED DOMAIN-CONTAINING PROTEIN"/>
    <property type="match status" value="1"/>
</dbReference>
<dbReference type="PANTHER" id="PTHR22935">
    <property type="entry name" value="PENICILLIN-BINDING PROTEIN"/>
    <property type="match status" value="1"/>
</dbReference>
<dbReference type="AlphaFoldDB" id="A0A6A6SSS3"/>
<feature type="domain" description="Beta-lactamase-related" evidence="2">
    <location>
        <begin position="101"/>
        <end position="416"/>
    </location>
</feature>
<dbReference type="Pfam" id="PF00144">
    <property type="entry name" value="Beta-lactamase"/>
    <property type="match status" value="1"/>
</dbReference>
<name>A0A6A6SSS3_9PLEO</name>
<protein>
    <submittedName>
        <fullName evidence="4">Beta-lactamase/transpeptidase-like protein</fullName>
    </submittedName>
</protein>
<dbReference type="InterPro" id="IPR001466">
    <property type="entry name" value="Beta-lactam-related"/>
</dbReference>
<proteinExistence type="predicted"/>
<gene>
    <name evidence="4" type="ORF">K491DRAFT_732581</name>
</gene>
<dbReference type="InterPro" id="IPR058664">
    <property type="entry name" value="ARB_00930-like_C"/>
</dbReference>
<feature type="domain" description="Beta-lactamase-like ARB-00930-like C-terminal" evidence="3">
    <location>
        <begin position="431"/>
        <end position="569"/>
    </location>
</feature>
<keyword evidence="1" id="KW-0732">Signal</keyword>